<organism evidence="2">
    <name type="scientific">marine sediment metagenome</name>
    <dbReference type="NCBI Taxonomy" id="412755"/>
    <lineage>
        <taxon>unclassified sequences</taxon>
        <taxon>metagenomes</taxon>
        <taxon>ecological metagenomes</taxon>
    </lineage>
</organism>
<gene>
    <name evidence="2" type="ORF">S06H3_47770</name>
</gene>
<accession>X1PCI5</accession>
<sequence length="49" mass="5663">CDLRAGRKDFSTEKNSEVPNPWPKYVRQQPVTAMLRNKSSTISRELNDV</sequence>
<dbReference type="AlphaFoldDB" id="X1PCI5"/>
<feature type="compositionally biased region" description="Basic and acidic residues" evidence="1">
    <location>
        <begin position="1"/>
        <end position="16"/>
    </location>
</feature>
<name>X1PCI5_9ZZZZ</name>
<protein>
    <submittedName>
        <fullName evidence="2">Uncharacterized protein</fullName>
    </submittedName>
</protein>
<comment type="caution">
    <text evidence="2">The sequence shown here is derived from an EMBL/GenBank/DDBJ whole genome shotgun (WGS) entry which is preliminary data.</text>
</comment>
<evidence type="ECO:0000256" key="1">
    <source>
        <dbReference type="SAM" id="MobiDB-lite"/>
    </source>
</evidence>
<feature type="non-terminal residue" evidence="2">
    <location>
        <position position="1"/>
    </location>
</feature>
<feature type="region of interest" description="Disordered" evidence="1">
    <location>
        <begin position="1"/>
        <end position="24"/>
    </location>
</feature>
<proteinExistence type="predicted"/>
<dbReference type="EMBL" id="BARV01030032">
    <property type="protein sequence ID" value="GAI36735.1"/>
    <property type="molecule type" value="Genomic_DNA"/>
</dbReference>
<reference evidence="2" key="1">
    <citation type="journal article" date="2014" name="Front. Microbiol.">
        <title>High frequency of phylogenetically diverse reductive dehalogenase-homologous genes in deep subseafloor sedimentary metagenomes.</title>
        <authorList>
            <person name="Kawai M."/>
            <person name="Futagami T."/>
            <person name="Toyoda A."/>
            <person name="Takaki Y."/>
            <person name="Nishi S."/>
            <person name="Hori S."/>
            <person name="Arai W."/>
            <person name="Tsubouchi T."/>
            <person name="Morono Y."/>
            <person name="Uchiyama I."/>
            <person name="Ito T."/>
            <person name="Fujiyama A."/>
            <person name="Inagaki F."/>
            <person name="Takami H."/>
        </authorList>
    </citation>
    <scope>NUCLEOTIDE SEQUENCE</scope>
    <source>
        <strain evidence="2">Expedition CK06-06</strain>
    </source>
</reference>
<evidence type="ECO:0000313" key="2">
    <source>
        <dbReference type="EMBL" id="GAI36735.1"/>
    </source>
</evidence>